<protein>
    <recommendedName>
        <fullName evidence="4">CCHC-type domain-containing protein</fullName>
    </recommendedName>
</protein>
<feature type="region of interest" description="Disordered" evidence="2">
    <location>
        <begin position="347"/>
        <end position="379"/>
    </location>
</feature>
<dbReference type="GO" id="GO:0003676">
    <property type="term" value="F:nucleic acid binding"/>
    <property type="evidence" value="ECO:0007669"/>
    <property type="project" value="InterPro"/>
</dbReference>
<keyword evidence="3" id="KW-1133">Transmembrane helix</keyword>
<feature type="transmembrane region" description="Helical" evidence="3">
    <location>
        <begin position="136"/>
        <end position="157"/>
    </location>
</feature>
<feature type="domain" description="CCHC-type" evidence="4">
    <location>
        <begin position="327"/>
        <end position="340"/>
    </location>
</feature>
<evidence type="ECO:0000313" key="5">
    <source>
        <dbReference type="EMBL" id="CAC5382494.1"/>
    </source>
</evidence>
<gene>
    <name evidence="5" type="ORF">MCOR_18316</name>
</gene>
<keyword evidence="3" id="KW-0472">Membrane</keyword>
<evidence type="ECO:0000256" key="1">
    <source>
        <dbReference type="PROSITE-ProRule" id="PRU00047"/>
    </source>
</evidence>
<keyword evidence="6" id="KW-1185">Reference proteome</keyword>
<name>A0A6J8BI10_MYTCO</name>
<evidence type="ECO:0000256" key="3">
    <source>
        <dbReference type="SAM" id="Phobius"/>
    </source>
</evidence>
<keyword evidence="1" id="KW-0863">Zinc-finger</keyword>
<feature type="compositionally biased region" description="Polar residues" evidence="2">
    <location>
        <begin position="304"/>
        <end position="313"/>
    </location>
</feature>
<keyword evidence="3" id="KW-0812">Transmembrane</keyword>
<proteinExistence type="predicted"/>
<evidence type="ECO:0000313" key="6">
    <source>
        <dbReference type="Proteomes" id="UP000507470"/>
    </source>
</evidence>
<dbReference type="InterPro" id="IPR001878">
    <property type="entry name" value="Znf_CCHC"/>
</dbReference>
<evidence type="ECO:0000256" key="2">
    <source>
        <dbReference type="SAM" id="MobiDB-lite"/>
    </source>
</evidence>
<sequence>MEMDRNRTDYNIYPMDFTNVGEEQTVSGEQNFRNRSPYSPGLFSPSQEFQGVSDCIPWTPGDSRTAHRTVPGTPLPTVPTTNIWGGFDGSNNWKDESFISSTPMSDTNQRQQDTNGIDHKWKKFVLRWTRLILQNALLFVVTLLITFLVSVIVKLFIDETSRRLEHFDNQNEDRRRSTDTVCQKLNFDQNIPHIRDNAKTLPVNSSSPLQVNRFEVQVKRTFSGSNDDVLADFLRYFENIATLNAWNEETNRRTKPKTLQEAVSSAMQEEEEFIRMDEGNINKVNRRNKVYTVEKESDVHEPNSNKNNYSDSHMNNRRYQNKRNRECTNCGKRGHTREYCWCKTHSNNQNIPNQTVPEQNTAQNSGDTVQQLNNNRSKQ</sequence>
<dbReference type="EMBL" id="CACVKT020003231">
    <property type="protein sequence ID" value="CAC5382494.1"/>
    <property type="molecule type" value="Genomic_DNA"/>
</dbReference>
<dbReference type="Proteomes" id="UP000507470">
    <property type="component" value="Unassembled WGS sequence"/>
</dbReference>
<reference evidence="5 6" key="1">
    <citation type="submission" date="2020-06" db="EMBL/GenBank/DDBJ databases">
        <authorList>
            <person name="Li R."/>
            <person name="Bekaert M."/>
        </authorList>
    </citation>
    <scope>NUCLEOTIDE SEQUENCE [LARGE SCALE GENOMIC DNA]</scope>
    <source>
        <strain evidence="6">wild</strain>
    </source>
</reference>
<evidence type="ECO:0000259" key="4">
    <source>
        <dbReference type="PROSITE" id="PS50158"/>
    </source>
</evidence>
<keyword evidence="1" id="KW-0479">Metal-binding</keyword>
<dbReference type="GO" id="GO:0008270">
    <property type="term" value="F:zinc ion binding"/>
    <property type="evidence" value="ECO:0007669"/>
    <property type="project" value="UniProtKB-KW"/>
</dbReference>
<feature type="region of interest" description="Disordered" evidence="2">
    <location>
        <begin position="294"/>
        <end position="320"/>
    </location>
</feature>
<organism evidence="5 6">
    <name type="scientific">Mytilus coruscus</name>
    <name type="common">Sea mussel</name>
    <dbReference type="NCBI Taxonomy" id="42192"/>
    <lineage>
        <taxon>Eukaryota</taxon>
        <taxon>Metazoa</taxon>
        <taxon>Spiralia</taxon>
        <taxon>Lophotrochozoa</taxon>
        <taxon>Mollusca</taxon>
        <taxon>Bivalvia</taxon>
        <taxon>Autobranchia</taxon>
        <taxon>Pteriomorphia</taxon>
        <taxon>Mytilida</taxon>
        <taxon>Mytiloidea</taxon>
        <taxon>Mytilidae</taxon>
        <taxon>Mytilinae</taxon>
        <taxon>Mytilus</taxon>
    </lineage>
</organism>
<dbReference type="PROSITE" id="PS50158">
    <property type="entry name" value="ZF_CCHC"/>
    <property type="match status" value="1"/>
</dbReference>
<keyword evidence="1" id="KW-0862">Zinc</keyword>
<feature type="compositionally biased region" description="Basic and acidic residues" evidence="2">
    <location>
        <begin position="294"/>
        <end position="303"/>
    </location>
</feature>
<dbReference type="OrthoDB" id="10328565at2759"/>
<dbReference type="AlphaFoldDB" id="A0A6J8BI10"/>
<accession>A0A6J8BI10</accession>